<gene>
    <name evidence="2" type="ORF">P879_03813</name>
</gene>
<feature type="signal peptide" evidence="1">
    <location>
        <begin position="1"/>
        <end position="30"/>
    </location>
</feature>
<accession>A0A8T0DTW0</accession>
<proteinExistence type="predicted"/>
<dbReference type="AlphaFoldDB" id="A0A8T0DTW0"/>
<sequence>MSRAGCSEVVSAPLMALLFLLLIFFCPGRSDGVLELIENGTIVTALENVNLEELTFKKRHINQSVPATIKFRINSPPTPAWSFKWLLDGQELKVARYTNTLPSKPGNVYTTELKSDSSLNLTLHLQDKGLIAGNYTVVFSDVSGVTPDASLSGFVNGTYF</sequence>
<organism evidence="2 3">
    <name type="scientific">Paragonimus westermani</name>
    <dbReference type="NCBI Taxonomy" id="34504"/>
    <lineage>
        <taxon>Eukaryota</taxon>
        <taxon>Metazoa</taxon>
        <taxon>Spiralia</taxon>
        <taxon>Lophotrochozoa</taxon>
        <taxon>Platyhelminthes</taxon>
        <taxon>Trematoda</taxon>
        <taxon>Digenea</taxon>
        <taxon>Plagiorchiida</taxon>
        <taxon>Troglotremata</taxon>
        <taxon>Troglotrematidae</taxon>
        <taxon>Paragonimus</taxon>
    </lineage>
</organism>
<keyword evidence="3" id="KW-1185">Reference proteome</keyword>
<reference evidence="2 3" key="1">
    <citation type="submission" date="2019-07" db="EMBL/GenBank/DDBJ databases">
        <title>Annotation for the trematode Paragonimus westermani.</title>
        <authorList>
            <person name="Choi Y.-J."/>
        </authorList>
    </citation>
    <scope>NUCLEOTIDE SEQUENCE [LARGE SCALE GENOMIC DNA]</scope>
    <source>
        <strain evidence="2">180907_Pwestermani</strain>
    </source>
</reference>
<evidence type="ECO:0000313" key="2">
    <source>
        <dbReference type="EMBL" id="KAF8571355.1"/>
    </source>
</evidence>
<dbReference type="Proteomes" id="UP000699462">
    <property type="component" value="Unassembled WGS sequence"/>
</dbReference>
<feature type="chain" id="PRO_5035757712" description="Immunoglobulin subtype domain-containing protein" evidence="1">
    <location>
        <begin position="31"/>
        <end position="160"/>
    </location>
</feature>
<evidence type="ECO:0000313" key="3">
    <source>
        <dbReference type="Proteomes" id="UP000699462"/>
    </source>
</evidence>
<protein>
    <recommendedName>
        <fullName evidence="4">Immunoglobulin subtype domain-containing protein</fullName>
    </recommendedName>
</protein>
<dbReference type="EMBL" id="JTDF01000569">
    <property type="protein sequence ID" value="KAF8571355.1"/>
    <property type="molecule type" value="Genomic_DNA"/>
</dbReference>
<dbReference type="OrthoDB" id="10311899at2759"/>
<comment type="caution">
    <text evidence="2">The sequence shown here is derived from an EMBL/GenBank/DDBJ whole genome shotgun (WGS) entry which is preliminary data.</text>
</comment>
<name>A0A8T0DTW0_9TREM</name>
<evidence type="ECO:0008006" key="4">
    <source>
        <dbReference type="Google" id="ProtNLM"/>
    </source>
</evidence>
<keyword evidence="1" id="KW-0732">Signal</keyword>
<evidence type="ECO:0000256" key="1">
    <source>
        <dbReference type="SAM" id="SignalP"/>
    </source>
</evidence>